<dbReference type="SFLD" id="SFLDG01067">
    <property type="entry name" value="SPASM/twitch_domain_containing"/>
    <property type="match status" value="1"/>
</dbReference>
<organism evidence="7 8">
    <name type="scientific">Massilia atriviolacea</name>
    <dbReference type="NCBI Taxonomy" id="2495579"/>
    <lineage>
        <taxon>Bacteria</taxon>
        <taxon>Pseudomonadati</taxon>
        <taxon>Pseudomonadota</taxon>
        <taxon>Betaproteobacteria</taxon>
        <taxon>Burkholderiales</taxon>
        <taxon>Oxalobacteraceae</taxon>
        <taxon>Telluria group</taxon>
        <taxon>Massilia</taxon>
    </lineage>
</organism>
<dbReference type="Proteomes" id="UP000278085">
    <property type="component" value="Unassembled WGS sequence"/>
</dbReference>
<keyword evidence="2" id="KW-0949">S-adenosyl-L-methionine</keyword>
<reference evidence="7 8" key="1">
    <citation type="submission" date="2018-12" db="EMBL/GenBank/DDBJ databases">
        <authorList>
            <person name="Yang E."/>
        </authorList>
    </citation>
    <scope>NUCLEOTIDE SEQUENCE [LARGE SCALE GENOMIC DNA]</scope>
    <source>
        <strain evidence="7 8">SOD</strain>
    </source>
</reference>
<dbReference type="CDD" id="cd01335">
    <property type="entry name" value="Radical_SAM"/>
    <property type="match status" value="1"/>
</dbReference>
<dbReference type="GO" id="GO:0003824">
    <property type="term" value="F:catalytic activity"/>
    <property type="evidence" value="ECO:0007669"/>
    <property type="project" value="InterPro"/>
</dbReference>
<dbReference type="InterPro" id="IPR058240">
    <property type="entry name" value="rSAM_sf"/>
</dbReference>
<accession>A0A430HQE3</accession>
<dbReference type="GO" id="GO:0051536">
    <property type="term" value="F:iron-sulfur cluster binding"/>
    <property type="evidence" value="ECO:0007669"/>
    <property type="project" value="UniProtKB-KW"/>
</dbReference>
<keyword evidence="3" id="KW-0479">Metal-binding</keyword>
<evidence type="ECO:0000313" key="7">
    <source>
        <dbReference type="EMBL" id="RSZ59730.1"/>
    </source>
</evidence>
<evidence type="ECO:0000256" key="5">
    <source>
        <dbReference type="ARBA" id="ARBA00023014"/>
    </source>
</evidence>
<dbReference type="InterPro" id="IPR056488">
    <property type="entry name" value="Zn_ribbon_HMPTM"/>
</dbReference>
<dbReference type="OrthoDB" id="9782387at2"/>
<evidence type="ECO:0000256" key="4">
    <source>
        <dbReference type="ARBA" id="ARBA00023004"/>
    </source>
</evidence>
<dbReference type="Pfam" id="PF04055">
    <property type="entry name" value="Radical_SAM"/>
    <property type="match status" value="1"/>
</dbReference>
<feature type="domain" description="Radical SAM core" evidence="6">
    <location>
        <begin position="158"/>
        <end position="376"/>
    </location>
</feature>
<sequence>MSMRRWRPTRATSGLRATGTWTFWPRSKRIRCAHRRPVRTARERDTGERFAIDRVAITITAPRTGPAFAEWISMSDELVRATTSLCSTCKRSVDATIWRSAGRVVMRKRCPRHGSEEVVVSSNAAWYDATMNEAPILTPPAGAAPASQGCPFDCGPCTSHEQQVLLPIVPITSACNLDCPICYTHNRNEGAFHMSQDQLRAILGHVRRADPGNRMINLTGGEPTQHPDFERLVELCHAEGINRITISTHGLRFLKDEWLLERLAALDARIVLSFDSFTPGTNIDMLGGNFYQAKMRVLALLEKHKVDTTLLPVLARGSNDHEVGAFVKLALEKDFIRSVELHTMTFTGQGGARFDRRGRYTTYDVLADLEKQTGGALRIDDFVPSPSSHPMCYLITYMLRLDDGRWLPFTRFMERADLRALLTGTLYLEPTPQVELRLQDVITRLWAGEMESPDSDIILATLKGLLARMFAPGLSTEQRMRIGEQSSKAIYIHSHMDEETFDTDRIRQCCVGIREADGRNVPSCAYNILYRDRDTRFSVAPGAPVATLGSGRLAVS</sequence>
<dbReference type="Gene3D" id="3.20.20.70">
    <property type="entry name" value="Aldolase class I"/>
    <property type="match status" value="1"/>
</dbReference>
<comment type="cofactor">
    <cofactor evidence="1">
        <name>[4Fe-4S] cluster</name>
        <dbReference type="ChEBI" id="CHEBI:49883"/>
    </cofactor>
</comment>
<keyword evidence="8" id="KW-1185">Reference proteome</keyword>
<keyword evidence="5" id="KW-0411">Iron-sulfur</keyword>
<dbReference type="PANTHER" id="PTHR43306:SF1">
    <property type="entry name" value="7,8-DIHYDRO-6-HYDROXYMETHYLPTERIN DIMETHYLTRANSFERASE"/>
    <property type="match status" value="1"/>
</dbReference>
<name>A0A430HQE3_9BURK</name>
<evidence type="ECO:0000313" key="8">
    <source>
        <dbReference type="Proteomes" id="UP000278085"/>
    </source>
</evidence>
<dbReference type="AlphaFoldDB" id="A0A430HQE3"/>
<dbReference type="SFLD" id="SFLDS00029">
    <property type="entry name" value="Radical_SAM"/>
    <property type="match status" value="1"/>
</dbReference>
<proteinExistence type="predicted"/>
<keyword evidence="4" id="KW-0408">Iron</keyword>
<dbReference type="PROSITE" id="PS51918">
    <property type="entry name" value="RADICAL_SAM"/>
    <property type="match status" value="1"/>
</dbReference>
<evidence type="ECO:0000256" key="3">
    <source>
        <dbReference type="ARBA" id="ARBA00022723"/>
    </source>
</evidence>
<dbReference type="GO" id="GO:0046872">
    <property type="term" value="F:metal ion binding"/>
    <property type="evidence" value="ECO:0007669"/>
    <property type="project" value="UniProtKB-KW"/>
</dbReference>
<protein>
    <submittedName>
        <fullName evidence="7">Radical SAM protein</fullName>
    </submittedName>
</protein>
<dbReference type="EMBL" id="RXLQ01000003">
    <property type="protein sequence ID" value="RSZ59730.1"/>
    <property type="molecule type" value="Genomic_DNA"/>
</dbReference>
<evidence type="ECO:0000256" key="1">
    <source>
        <dbReference type="ARBA" id="ARBA00001966"/>
    </source>
</evidence>
<dbReference type="SUPFAM" id="SSF102114">
    <property type="entry name" value="Radical SAM enzymes"/>
    <property type="match status" value="1"/>
</dbReference>
<evidence type="ECO:0000256" key="2">
    <source>
        <dbReference type="ARBA" id="ARBA00022691"/>
    </source>
</evidence>
<dbReference type="PANTHER" id="PTHR43306">
    <property type="entry name" value="7,8-DIHYDRO-6-HYDROXYMETHYLPTERIN DIMETHYLTRANSFERASE"/>
    <property type="match status" value="1"/>
</dbReference>
<evidence type="ECO:0000259" key="6">
    <source>
        <dbReference type="PROSITE" id="PS51918"/>
    </source>
</evidence>
<dbReference type="InterPro" id="IPR013785">
    <property type="entry name" value="Aldolase_TIM"/>
</dbReference>
<dbReference type="InterPro" id="IPR034474">
    <property type="entry name" value="Methyltransferase_Class_D"/>
</dbReference>
<dbReference type="Pfam" id="PF23545">
    <property type="entry name" value="Zn_ribbon_HMPTM"/>
    <property type="match status" value="1"/>
</dbReference>
<dbReference type="InterPro" id="IPR007197">
    <property type="entry name" value="rSAM"/>
</dbReference>
<gene>
    <name evidence="7" type="ORF">EJB06_05900</name>
</gene>
<comment type="caution">
    <text evidence="7">The sequence shown here is derived from an EMBL/GenBank/DDBJ whole genome shotgun (WGS) entry which is preliminary data.</text>
</comment>